<dbReference type="PANTHER" id="PTHR13696">
    <property type="entry name" value="P-LOOP CONTAINING NUCLEOSIDE TRIPHOSPHATE HYDROLASE"/>
    <property type="match status" value="1"/>
</dbReference>
<name>A0AB72UJI9_9PROT</name>
<dbReference type="SUPFAM" id="SSF52540">
    <property type="entry name" value="P-loop containing nucleoside triphosphate hydrolases"/>
    <property type="match status" value="1"/>
</dbReference>
<dbReference type="KEGG" id="txi:TH3_21198"/>
<geneLocation type="plasmid" evidence="3"/>
<dbReference type="PANTHER" id="PTHR13696:SF96">
    <property type="entry name" value="COBQ_COBB_MIND_PARA NUCLEOTIDE BINDING DOMAIN-CONTAINING PROTEIN"/>
    <property type="match status" value="1"/>
</dbReference>
<dbReference type="RefSeq" id="WP_007091735.1">
    <property type="nucleotide sequence ID" value="NZ_CP004389.1"/>
</dbReference>
<evidence type="ECO:0000313" key="2">
    <source>
        <dbReference type="EMBL" id="AJD54312.1"/>
    </source>
</evidence>
<dbReference type="CDD" id="cd02042">
    <property type="entry name" value="ParAB_family"/>
    <property type="match status" value="1"/>
</dbReference>
<protein>
    <submittedName>
        <fullName evidence="2">Partitioning protein</fullName>
    </submittedName>
</protein>
<keyword evidence="2" id="KW-0614">Plasmid</keyword>
<organism evidence="2 3">
    <name type="scientific">Thalassospira xiamenensis M-5 = DSM 17429</name>
    <dbReference type="NCBI Taxonomy" id="1123366"/>
    <lineage>
        <taxon>Bacteria</taxon>
        <taxon>Pseudomonadati</taxon>
        <taxon>Pseudomonadota</taxon>
        <taxon>Alphaproteobacteria</taxon>
        <taxon>Rhodospirillales</taxon>
        <taxon>Thalassospiraceae</taxon>
        <taxon>Thalassospira</taxon>
    </lineage>
</organism>
<dbReference type="AlphaFoldDB" id="A0AB72UJI9"/>
<dbReference type="InterPro" id="IPR002586">
    <property type="entry name" value="CobQ/CobB/MinD/ParA_Nub-bd_dom"/>
</dbReference>
<reference evidence="2 3" key="1">
    <citation type="journal article" date="2012" name="J. Bacteriol.">
        <title>Genome sequence of Thalassospira xiamenensis type strain M-5.</title>
        <authorList>
            <person name="Lai Q."/>
            <person name="Shao Z."/>
        </authorList>
    </citation>
    <scope>NUCLEOTIDE SEQUENCE [LARGE SCALE GENOMIC DNA]</scope>
    <source>
        <strain evidence="2 3">M-5</strain>
    </source>
</reference>
<sequence>MVVQSPLNAQPNAGAANSWVVLLGALKGGSGKSTAATNLAAQFASEGRRTLLVATDPQRTTENWIARRRITSAQRVKEGKGALPDIAFMSQGGEYAAEALLDFLPNYDVTIIDTGGFDSVEFRSCLLISHIFLSPIKPSAFDTDTLGKLHETVRQAKINNRGLVSRLFVNQAAPTSMATSKQELRELITDEERPMKEFEVLDTVLVNRVSHWDGAGQGLAQFEVKGASKAASELTSLYLDVHKLFDQISAAS</sequence>
<dbReference type="Gene3D" id="3.40.50.300">
    <property type="entry name" value="P-loop containing nucleotide triphosphate hydrolases"/>
    <property type="match status" value="1"/>
</dbReference>
<dbReference type="EMBL" id="CP004389">
    <property type="protein sequence ID" value="AJD54312.1"/>
    <property type="molecule type" value="Genomic_DNA"/>
</dbReference>
<gene>
    <name evidence="2" type="ORF">TH3_21198</name>
</gene>
<dbReference type="Proteomes" id="UP000007127">
    <property type="component" value="Plasmid"/>
</dbReference>
<evidence type="ECO:0000313" key="3">
    <source>
        <dbReference type="Proteomes" id="UP000007127"/>
    </source>
</evidence>
<dbReference type="Pfam" id="PF01656">
    <property type="entry name" value="CbiA"/>
    <property type="match status" value="1"/>
</dbReference>
<dbReference type="InterPro" id="IPR050678">
    <property type="entry name" value="DNA_Partitioning_ATPase"/>
</dbReference>
<dbReference type="InterPro" id="IPR027417">
    <property type="entry name" value="P-loop_NTPase"/>
</dbReference>
<evidence type="ECO:0000259" key="1">
    <source>
        <dbReference type="Pfam" id="PF01656"/>
    </source>
</evidence>
<accession>A0AB72UJI9</accession>
<dbReference type="PIRSF" id="PIRSF009320">
    <property type="entry name" value="Nuc_binding_HP_1000"/>
    <property type="match status" value="1"/>
</dbReference>
<proteinExistence type="predicted"/>
<feature type="domain" description="CobQ/CobB/MinD/ParA nucleotide binding" evidence="1">
    <location>
        <begin position="26"/>
        <end position="202"/>
    </location>
</feature>
<dbReference type="GeneID" id="31929880"/>